<organism evidence="1 2">
    <name type="scientific">Lyngbya aestuarii BL J</name>
    <dbReference type="NCBI Taxonomy" id="1348334"/>
    <lineage>
        <taxon>Bacteria</taxon>
        <taxon>Bacillati</taxon>
        <taxon>Cyanobacteriota</taxon>
        <taxon>Cyanophyceae</taxon>
        <taxon>Oscillatoriophycideae</taxon>
        <taxon>Oscillatoriales</taxon>
        <taxon>Microcoleaceae</taxon>
        <taxon>Lyngbya</taxon>
    </lineage>
</organism>
<proteinExistence type="predicted"/>
<dbReference type="AlphaFoldDB" id="U7QGP8"/>
<gene>
    <name evidence="1" type="ORF">M595_3765</name>
</gene>
<dbReference type="Proteomes" id="UP000017127">
    <property type="component" value="Unassembled WGS sequence"/>
</dbReference>
<evidence type="ECO:0000313" key="1">
    <source>
        <dbReference type="EMBL" id="ERT06260.1"/>
    </source>
</evidence>
<dbReference type="EMBL" id="AUZM01000039">
    <property type="protein sequence ID" value="ERT06260.1"/>
    <property type="molecule type" value="Genomic_DNA"/>
</dbReference>
<comment type="caution">
    <text evidence="1">The sequence shown here is derived from an EMBL/GenBank/DDBJ whole genome shotgun (WGS) entry which is preliminary data.</text>
</comment>
<evidence type="ECO:0000313" key="2">
    <source>
        <dbReference type="Proteomes" id="UP000017127"/>
    </source>
</evidence>
<protein>
    <submittedName>
        <fullName evidence="1">Uncharacterized protein</fullName>
    </submittedName>
</protein>
<keyword evidence="2" id="KW-1185">Reference proteome</keyword>
<accession>U7QGP8</accession>
<sequence>MKQHPRSKRLFETPANTLYYSFEALMGSLNLGEFPELYDQKKTCSR</sequence>
<name>U7QGP8_9CYAN</name>
<reference evidence="1 2" key="1">
    <citation type="journal article" date="2013" name="Front. Microbiol.">
        <title>Comparative genomic analyses of the cyanobacterium, Lyngbya aestuarii BL J, a powerful hydrogen producer.</title>
        <authorList>
            <person name="Kothari A."/>
            <person name="Vaughn M."/>
            <person name="Garcia-Pichel F."/>
        </authorList>
    </citation>
    <scope>NUCLEOTIDE SEQUENCE [LARGE SCALE GENOMIC DNA]</scope>
    <source>
        <strain evidence="1 2">BL J</strain>
    </source>
</reference>